<dbReference type="Proteomes" id="UP000037122">
    <property type="component" value="Unassembled WGS sequence"/>
</dbReference>
<reference evidence="2" key="1">
    <citation type="journal article" date="2015" name="BMC Genomics">
        <title>Draft genome of a commonly misdiagnosed multidrug resistant pathogen Candida auris.</title>
        <authorList>
            <person name="Chatterjee S."/>
            <person name="Alampalli S.V."/>
            <person name="Nageshan R.K."/>
            <person name="Chettiar S.T."/>
            <person name="Joshi S."/>
            <person name="Tatu U.S."/>
        </authorList>
    </citation>
    <scope>NUCLEOTIDE SEQUENCE [LARGE SCALE GENOMIC DNA]</scope>
    <source>
        <strain evidence="2">6684</strain>
    </source>
</reference>
<gene>
    <name evidence="1" type="ORF">QG37_01950</name>
</gene>
<proteinExistence type="predicted"/>
<accession>A0A0L0P3Y7</accession>
<evidence type="ECO:0000313" key="2">
    <source>
        <dbReference type="Proteomes" id="UP000037122"/>
    </source>
</evidence>
<protein>
    <submittedName>
        <fullName evidence="1">Uncharacterized protein</fullName>
    </submittedName>
</protein>
<dbReference type="VEuPathDB" id="FungiDB:QG37_01950"/>
<comment type="caution">
    <text evidence="1">The sequence shown here is derived from an EMBL/GenBank/DDBJ whole genome shotgun (WGS) entry which is preliminary data.</text>
</comment>
<organism evidence="1 2">
    <name type="scientific">Candidozyma auris</name>
    <name type="common">Yeast</name>
    <name type="synonym">Candida auris</name>
    <dbReference type="NCBI Taxonomy" id="498019"/>
    <lineage>
        <taxon>Eukaryota</taxon>
        <taxon>Fungi</taxon>
        <taxon>Dikarya</taxon>
        <taxon>Ascomycota</taxon>
        <taxon>Saccharomycotina</taxon>
        <taxon>Pichiomycetes</taxon>
        <taxon>Metschnikowiaceae</taxon>
        <taxon>Candidozyma</taxon>
    </lineage>
</organism>
<dbReference type="EMBL" id="LGST01000016">
    <property type="protein sequence ID" value="KNE01077.1"/>
    <property type="molecule type" value="Genomic_DNA"/>
</dbReference>
<sequence>MAHTHRFFEHAWAALGTATKTGIWERDAKLGDLKKGRL</sequence>
<name>A0A0L0P3Y7_CANAR</name>
<evidence type="ECO:0000313" key="1">
    <source>
        <dbReference type="EMBL" id="KNE01077.1"/>
    </source>
</evidence>
<dbReference type="AlphaFoldDB" id="A0A0L0P3Y7"/>